<evidence type="ECO:0000259" key="4">
    <source>
        <dbReference type="PROSITE" id="PS51109"/>
    </source>
</evidence>
<dbReference type="STRING" id="471853.Bcav_0973"/>
<dbReference type="RefSeq" id="WP_012726014.1">
    <property type="nucleotide sequence ID" value="NC_012669.1"/>
</dbReference>
<dbReference type="AlphaFoldDB" id="C5C048"/>
<dbReference type="Gene3D" id="2.20.230.10">
    <property type="entry name" value="Resuscitation-promoting factor rpfb"/>
    <property type="match status" value="1"/>
</dbReference>
<dbReference type="InterPro" id="IPR007137">
    <property type="entry name" value="DUF348"/>
</dbReference>
<dbReference type="Pfam" id="PF03990">
    <property type="entry name" value="DUF348"/>
    <property type="match status" value="1"/>
</dbReference>
<dbReference type="InterPro" id="IPR011098">
    <property type="entry name" value="G5_dom"/>
</dbReference>
<keyword evidence="6" id="KW-1185">Reference proteome</keyword>
<dbReference type="InterPro" id="IPR008258">
    <property type="entry name" value="Transglycosylase_SLT_dom_1"/>
</dbReference>
<feature type="compositionally biased region" description="Basic and acidic residues" evidence="2">
    <location>
        <begin position="1"/>
        <end position="10"/>
    </location>
</feature>
<keyword evidence="3" id="KW-0812">Transmembrane</keyword>
<feature type="domain" description="G5" evidence="4">
    <location>
        <begin position="165"/>
        <end position="245"/>
    </location>
</feature>
<sequence>MTSGIERDEAVFDDGAATADPGRRLTRRQRREQTAARGRRRVRHAVNGAVVLALVGGTGAFALVQDDVAPEDVTSALFAADDVPADAAALTHLSPWASRGDERPDLEAGEGVALTIVADGETLELRTAADTVGEALAQAGIVVGWEDEVSVELASAPVDGGEVRVVRVTYESVTAEEATAFETEEREDSGLASGNREVVQEGADGLARTTYRVRYVDGVEESREIQVQATLTEPVTEIVRVGTGSSGSGGTTSPPVVYDGTDPRAIALEMVAARGWSDAEFQCLDALWTRESNWNPYAQNPSSGAYGIPQSLPGSKMATAGADWQTNPATQITWGLNYIAGRYGTPCGAWGHSESVGWY</sequence>
<dbReference type="InterPro" id="IPR023346">
    <property type="entry name" value="Lysozyme-like_dom_sf"/>
</dbReference>
<dbReference type="Pfam" id="PF07501">
    <property type="entry name" value="G5"/>
    <property type="match status" value="1"/>
</dbReference>
<dbReference type="EMBL" id="CP001618">
    <property type="protein sequence ID" value="ACQ79234.1"/>
    <property type="molecule type" value="Genomic_DNA"/>
</dbReference>
<accession>C5C048</accession>
<dbReference type="SUPFAM" id="SSF53955">
    <property type="entry name" value="Lysozyme-like"/>
    <property type="match status" value="1"/>
</dbReference>
<dbReference type="Pfam" id="PF01464">
    <property type="entry name" value="SLT"/>
    <property type="match status" value="1"/>
</dbReference>
<organism evidence="5 6">
    <name type="scientific">Beutenbergia cavernae (strain ATCC BAA-8 / DSM 12333 / CCUG 43141 / JCM 11478 / NBRC 16432 / NCIMB 13614 / HKI 0122)</name>
    <dbReference type="NCBI Taxonomy" id="471853"/>
    <lineage>
        <taxon>Bacteria</taxon>
        <taxon>Bacillati</taxon>
        <taxon>Actinomycetota</taxon>
        <taxon>Actinomycetes</taxon>
        <taxon>Micrococcales</taxon>
        <taxon>Beutenbergiaceae</taxon>
        <taxon>Beutenbergia</taxon>
    </lineage>
</organism>
<evidence type="ECO:0000256" key="2">
    <source>
        <dbReference type="SAM" id="MobiDB-lite"/>
    </source>
</evidence>
<dbReference type="PROSITE" id="PS51109">
    <property type="entry name" value="G5"/>
    <property type="match status" value="1"/>
</dbReference>
<name>C5C048_BEUC1</name>
<evidence type="ECO:0000313" key="6">
    <source>
        <dbReference type="Proteomes" id="UP000007962"/>
    </source>
</evidence>
<dbReference type="eggNOG" id="COG3583">
    <property type="taxonomic scope" value="Bacteria"/>
</dbReference>
<dbReference type="Gene3D" id="1.10.530.10">
    <property type="match status" value="1"/>
</dbReference>
<feature type="region of interest" description="Disordered" evidence="2">
    <location>
        <begin position="1"/>
        <end position="40"/>
    </location>
</feature>
<keyword evidence="3" id="KW-1133">Transmembrane helix</keyword>
<dbReference type="KEGG" id="bcv:Bcav_0973"/>
<evidence type="ECO:0000256" key="3">
    <source>
        <dbReference type="SAM" id="Phobius"/>
    </source>
</evidence>
<keyword evidence="3" id="KW-0472">Membrane</keyword>
<dbReference type="SMART" id="SM01208">
    <property type="entry name" value="G5"/>
    <property type="match status" value="1"/>
</dbReference>
<reference evidence="5 6" key="1">
    <citation type="journal article" date="2009" name="Stand. Genomic Sci.">
        <title>Complete genome sequence of Beutenbergia cavernae type strain (HKI 0122).</title>
        <authorList>
            <person name="Land M."/>
            <person name="Pukall R."/>
            <person name="Abt B."/>
            <person name="Goker M."/>
            <person name="Rohde M."/>
            <person name="Glavina Del Rio T."/>
            <person name="Tice H."/>
            <person name="Copeland A."/>
            <person name="Cheng J.F."/>
            <person name="Lucas S."/>
            <person name="Chen F."/>
            <person name="Nolan M."/>
            <person name="Bruce D."/>
            <person name="Goodwin L."/>
            <person name="Pitluck S."/>
            <person name="Ivanova N."/>
            <person name="Mavromatis K."/>
            <person name="Ovchinnikova G."/>
            <person name="Pati A."/>
            <person name="Chen A."/>
            <person name="Palaniappan K."/>
            <person name="Hauser L."/>
            <person name="Chang Y.J."/>
            <person name="Jefferies C.C."/>
            <person name="Saunders E."/>
            <person name="Brettin T."/>
            <person name="Detter J.C."/>
            <person name="Han C."/>
            <person name="Chain P."/>
            <person name="Bristow J."/>
            <person name="Eisen J.A."/>
            <person name="Markowitz V."/>
            <person name="Hugenholtz P."/>
            <person name="Kyrpides N.C."/>
            <person name="Klenk H.P."/>
            <person name="Lapidus A."/>
        </authorList>
    </citation>
    <scope>NUCLEOTIDE SEQUENCE [LARGE SCALE GENOMIC DNA]</scope>
    <source>
        <strain evidence="6">ATCC BAA-8 / DSM 12333 / NBRC 16432</strain>
    </source>
</reference>
<gene>
    <name evidence="5" type="ordered locus">Bcav_0973</name>
</gene>
<evidence type="ECO:0000256" key="1">
    <source>
        <dbReference type="ARBA" id="ARBA00022729"/>
    </source>
</evidence>
<dbReference type="Proteomes" id="UP000007962">
    <property type="component" value="Chromosome"/>
</dbReference>
<proteinExistence type="predicted"/>
<evidence type="ECO:0000313" key="5">
    <source>
        <dbReference type="EMBL" id="ACQ79234.1"/>
    </source>
</evidence>
<dbReference type="HOGENOM" id="CLU_059319_0_0_11"/>
<protein>
    <submittedName>
        <fullName evidence="5">G5 domain protein</fullName>
    </submittedName>
</protein>
<feature type="transmembrane region" description="Helical" evidence="3">
    <location>
        <begin position="45"/>
        <end position="64"/>
    </location>
</feature>
<dbReference type="OrthoDB" id="9766277at2"/>
<keyword evidence="1" id="KW-0732">Signal</keyword>